<dbReference type="PROSITE" id="PS00211">
    <property type="entry name" value="ABC_TRANSPORTER_1"/>
    <property type="match status" value="1"/>
</dbReference>
<dbReference type="CDD" id="cd03255">
    <property type="entry name" value="ABC_MJ0796_LolCDE_FtsE"/>
    <property type="match status" value="1"/>
</dbReference>
<comment type="caution">
    <text evidence="5">The sequence shown here is derived from an EMBL/GenBank/DDBJ whole genome shotgun (WGS) entry which is preliminary data.</text>
</comment>
<reference evidence="5" key="1">
    <citation type="submission" date="2020-08" db="EMBL/GenBank/DDBJ databases">
        <title>Genome public.</title>
        <authorList>
            <person name="Liu C."/>
            <person name="Sun Q."/>
        </authorList>
    </citation>
    <scope>NUCLEOTIDE SEQUENCE</scope>
    <source>
        <strain evidence="5">NSJ-44</strain>
    </source>
</reference>
<dbReference type="GO" id="GO:0005886">
    <property type="term" value="C:plasma membrane"/>
    <property type="evidence" value="ECO:0007669"/>
    <property type="project" value="TreeGrafter"/>
</dbReference>
<evidence type="ECO:0000256" key="2">
    <source>
        <dbReference type="ARBA" id="ARBA00022741"/>
    </source>
</evidence>
<feature type="domain" description="ABC transporter" evidence="4">
    <location>
        <begin position="5"/>
        <end position="236"/>
    </location>
</feature>
<dbReference type="Pfam" id="PF00005">
    <property type="entry name" value="ABC_tran"/>
    <property type="match status" value="1"/>
</dbReference>
<dbReference type="FunFam" id="3.40.50.300:FF:000032">
    <property type="entry name" value="Export ABC transporter ATP-binding protein"/>
    <property type="match status" value="1"/>
</dbReference>
<evidence type="ECO:0000313" key="5">
    <source>
        <dbReference type="EMBL" id="MBC8530221.1"/>
    </source>
</evidence>
<protein>
    <submittedName>
        <fullName evidence="5">ABC transporter ATP-binding protein</fullName>
    </submittedName>
</protein>
<keyword evidence="1" id="KW-0813">Transport</keyword>
<dbReference type="GO" id="GO:0016887">
    <property type="term" value="F:ATP hydrolysis activity"/>
    <property type="evidence" value="ECO:0007669"/>
    <property type="project" value="InterPro"/>
</dbReference>
<dbReference type="PANTHER" id="PTHR24220:SF86">
    <property type="entry name" value="ABC TRANSPORTER ABCH.1"/>
    <property type="match status" value="1"/>
</dbReference>
<proteinExistence type="predicted"/>
<evidence type="ECO:0000259" key="4">
    <source>
        <dbReference type="PROSITE" id="PS50893"/>
    </source>
</evidence>
<dbReference type="InterPro" id="IPR015854">
    <property type="entry name" value="ABC_transpr_LolD-like"/>
</dbReference>
<keyword evidence="6" id="KW-1185">Reference proteome</keyword>
<dbReference type="InterPro" id="IPR003439">
    <property type="entry name" value="ABC_transporter-like_ATP-bd"/>
</dbReference>
<evidence type="ECO:0000256" key="3">
    <source>
        <dbReference type="ARBA" id="ARBA00022840"/>
    </source>
</evidence>
<gene>
    <name evidence="5" type="ORF">H8699_12330</name>
</gene>
<keyword evidence="3 5" id="KW-0067">ATP-binding</keyword>
<dbReference type="PROSITE" id="PS50893">
    <property type="entry name" value="ABC_TRANSPORTER_2"/>
    <property type="match status" value="1"/>
</dbReference>
<dbReference type="InterPro" id="IPR017911">
    <property type="entry name" value="MacB-like_ATP-bd"/>
</dbReference>
<dbReference type="InterPro" id="IPR017871">
    <property type="entry name" value="ABC_transporter-like_CS"/>
</dbReference>
<keyword evidence="2" id="KW-0547">Nucleotide-binding</keyword>
<name>A0A926D2D1_9FIRM</name>
<dbReference type="InterPro" id="IPR027417">
    <property type="entry name" value="P-loop_NTPase"/>
</dbReference>
<sequence length="237" mass="26396">MEPIMTTQGLCRDFQTGSETVHALRDINLSIMPGELTLLRGRSGSGKTTLMNLLSTLDRPTAGQIVFNGRDITTLPDRACDEIRRKEIGYIFQSVALISLMSAYENVEFSLRISGYPAKERQQRAEECLNFVGLGKRMNHRPSELSGGEQQRVAIARALSHRPSVIFADEPTAELDTRMGLQVMRILCNLVEQEGVTVVMTSHDPQMGEIADQVITLADGEMIEAFRNENARGGWQR</sequence>
<dbReference type="Gene3D" id="3.40.50.300">
    <property type="entry name" value="P-loop containing nucleotide triphosphate hydrolases"/>
    <property type="match status" value="1"/>
</dbReference>
<accession>A0A926D2D1</accession>
<dbReference type="SMART" id="SM00382">
    <property type="entry name" value="AAA"/>
    <property type="match status" value="1"/>
</dbReference>
<evidence type="ECO:0000313" key="6">
    <source>
        <dbReference type="Proteomes" id="UP000654279"/>
    </source>
</evidence>
<dbReference type="AlphaFoldDB" id="A0A926D2D1"/>
<dbReference type="InterPro" id="IPR003593">
    <property type="entry name" value="AAA+_ATPase"/>
</dbReference>
<organism evidence="5 6">
    <name type="scientific">Luoshenia tenuis</name>
    <dbReference type="NCBI Taxonomy" id="2763654"/>
    <lineage>
        <taxon>Bacteria</taxon>
        <taxon>Bacillati</taxon>
        <taxon>Bacillota</taxon>
        <taxon>Clostridia</taxon>
        <taxon>Christensenellales</taxon>
        <taxon>Christensenellaceae</taxon>
        <taxon>Luoshenia</taxon>
    </lineage>
</organism>
<dbReference type="GO" id="GO:0005524">
    <property type="term" value="F:ATP binding"/>
    <property type="evidence" value="ECO:0007669"/>
    <property type="project" value="UniProtKB-KW"/>
</dbReference>
<dbReference type="RefSeq" id="WP_249285951.1">
    <property type="nucleotide sequence ID" value="NZ_JACRSO010000007.1"/>
</dbReference>
<dbReference type="Proteomes" id="UP000654279">
    <property type="component" value="Unassembled WGS sequence"/>
</dbReference>
<dbReference type="EMBL" id="JACRSO010000007">
    <property type="protein sequence ID" value="MBC8530221.1"/>
    <property type="molecule type" value="Genomic_DNA"/>
</dbReference>
<dbReference type="GO" id="GO:0022857">
    <property type="term" value="F:transmembrane transporter activity"/>
    <property type="evidence" value="ECO:0007669"/>
    <property type="project" value="UniProtKB-ARBA"/>
</dbReference>
<dbReference type="GO" id="GO:0098796">
    <property type="term" value="C:membrane protein complex"/>
    <property type="evidence" value="ECO:0007669"/>
    <property type="project" value="UniProtKB-ARBA"/>
</dbReference>
<dbReference type="PANTHER" id="PTHR24220">
    <property type="entry name" value="IMPORT ATP-BINDING PROTEIN"/>
    <property type="match status" value="1"/>
</dbReference>
<evidence type="ECO:0000256" key="1">
    <source>
        <dbReference type="ARBA" id="ARBA00022448"/>
    </source>
</evidence>
<dbReference type="SUPFAM" id="SSF52540">
    <property type="entry name" value="P-loop containing nucleoside triphosphate hydrolases"/>
    <property type="match status" value="1"/>
</dbReference>